<gene>
    <name evidence="1" type="ORF">GCM10009001_06330</name>
</gene>
<name>A0ABP3QL13_9BACI</name>
<dbReference type="EMBL" id="BAAADS010000003">
    <property type="protein sequence ID" value="GAA0592962.1"/>
    <property type="molecule type" value="Genomic_DNA"/>
</dbReference>
<dbReference type="RefSeq" id="WP_343810238.1">
    <property type="nucleotide sequence ID" value="NZ_BAAADS010000003.1"/>
</dbReference>
<dbReference type="InterPro" id="IPR025553">
    <property type="entry name" value="YppF"/>
</dbReference>
<comment type="caution">
    <text evidence="1">The sequence shown here is derived from an EMBL/GenBank/DDBJ whole genome shotgun (WGS) entry which is preliminary data.</text>
</comment>
<organism evidence="1 2">
    <name type="scientific">Virgibacillus siamensis</name>
    <dbReference type="NCBI Taxonomy" id="480071"/>
    <lineage>
        <taxon>Bacteria</taxon>
        <taxon>Bacillati</taxon>
        <taxon>Bacillota</taxon>
        <taxon>Bacilli</taxon>
        <taxon>Bacillales</taxon>
        <taxon>Bacillaceae</taxon>
        <taxon>Virgibacillus</taxon>
    </lineage>
</organism>
<keyword evidence="2" id="KW-1185">Reference proteome</keyword>
<proteinExistence type="predicted"/>
<protein>
    <recommendedName>
        <fullName evidence="3">YppF-like protein</fullName>
    </recommendedName>
</protein>
<evidence type="ECO:0000313" key="1">
    <source>
        <dbReference type="EMBL" id="GAA0592962.1"/>
    </source>
</evidence>
<sequence>MSMSIFELITIYEMERNQPPESINGLLDFYQQKYINREIDLNEYRKVYYYLYRQGAVSAHEYEYA</sequence>
<evidence type="ECO:0000313" key="2">
    <source>
        <dbReference type="Proteomes" id="UP001500866"/>
    </source>
</evidence>
<dbReference type="Proteomes" id="UP001500866">
    <property type="component" value="Unassembled WGS sequence"/>
</dbReference>
<evidence type="ECO:0008006" key="3">
    <source>
        <dbReference type="Google" id="ProtNLM"/>
    </source>
</evidence>
<reference evidence="2" key="1">
    <citation type="journal article" date="2019" name="Int. J. Syst. Evol. Microbiol.">
        <title>The Global Catalogue of Microorganisms (GCM) 10K type strain sequencing project: providing services to taxonomists for standard genome sequencing and annotation.</title>
        <authorList>
            <consortium name="The Broad Institute Genomics Platform"/>
            <consortium name="The Broad Institute Genome Sequencing Center for Infectious Disease"/>
            <person name="Wu L."/>
            <person name="Ma J."/>
        </authorList>
    </citation>
    <scope>NUCLEOTIDE SEQUENCE [LARGE SCALE GENOMIC DNA]</scope>
    <source>
        <strain evidence="2">JCM 15395</strain>
    </source>
</reference>
<accession>A0ABP3QL13</accession>
<dbReference type="Pfam" id="PF14178">
    <property type="entry name" value="YppF"/>
    <property type="match status" value="1"/>
</dbReference>